<reference evidence="1" key="1">
    <citation type="submission" date="2023-08" db="EMBL/GenBank/DDBJ databases">
        <authorList>
            <person name="Chen Y."/>
            <person name="Shah S."/>
            <person name="Dougan E. K."/>
            <person name="Thang M."/>
            <person name="Chan C."/>
        </authorList>
    </citation>
    <scope>NUCLEOTIDE SEQUENCE</scope>
</reference>
<evidence type="ECO:0008006" key="3">
    <source>
        <dbReference type="Google" id="ProtNLM"/>
    </source>
</evidence>
<dbReference type="Proteomes" id="UP001178507">
    <property type="component" value="Unassembled WGS sequence"/>
</dbReference>
<dbReference type="EMBL" id="CAUJNA010002090">
    <property type="protein sequence ID" value="CAJ1390507.1"/>
    <property type="molecule type" value="Genomic_DNA"/>
</dbReference>
<dbReference type="AlphaFoldDB" id="A0AA36IPI7"/>
<organism evidence="1 2">
    <name type="scientific">Effrenium voratum</name>
    <dbReference type="NCBI Taxonomy" id="2562239"/>
    <lineage>
        <taxon>Eukaryota</taxon>
        <taxon>Sar</taxon>
        <taxon>Alveolata</taxon>
        <taxon>Dinophyceae</taxon>
        <taxon>Suessiales</taxon>
        <taxon>Symbiodiniaceae</taxon>
        <taxon>Effrenium</taxon>
    </lineage>
</organism>
<dbReference type="Gene3D" id="3.40.50.300">
    <property type="entry name" value="P-loop containing nucleotide triphosphate hydrolases"/>
    <property type="match status" value="1"/>
</dbReference>
<protein>
    <recommendedName>
        <fullName evidence="3">AAA+ ATPase domain-containing protein</fullName>
    </recommendedName>
</protein>
<name>A0AA36IPI7_9DINO</name>
<gene>
    <name evidence="1" type="ORF">EVOR1521_LOCUS15905</name>
</gene>
<keyword evidence="2" id="KW-1185">Reference proteome</keyword>
<accession>A0AA36IPI7</accession>
<sequence length="1020" mass="114900">MTFYDEDLPLYYIQLDRQRLKVDYSSSDGLGLGYLVHKNVLAELLEDASRCNGGADGGLQLVRSLRMKFLPWIADVLRSPLPSDTKTWILRCCERMGLVAVAPYQERSQVNLAIMAFSLCRCCPAGSDAALFLRSVLMNAWHVPEEVKRFAERKSDVYGIYIVKPGTLQRMQELGLRVVVRDFEREVWQRSMDNSSMYLDIISQFSSYCCFTYVKGLSKLDDILLKWLAEYTRLHPWRFVYIEGVDTTFNFPENRDRCNFRFAPANPLHSVKATEDLQKSNVTLARPSHTVSYDPAMQPSPEDLQDGRRLLSCFAKNLAPDSSTGSHADDAMHQETMFSQPPRASCYSADFRGELEELLFGAASCLVLLVSAPGAGKSHHMSALRGRLQEEMQFDIHEFDGSSDILVTTALAEVLQRTMISQSTMHSQKLLILDEYHMLSDEHKDELFEWVRAKLGPELRVVLIANRSDSKDRERLEQLRPAASQVRVAHLQTRLSRKRIEQVMDARGNSEKWRPAVCDWLVASRLLFGEEAVSLRLCDTLEAILQKLEPRASLIELLLHRVPTVSRTSASDFVDAYLQHQGLRRKAATQSLVSFCFRVALQDLSDELCSFVEFLSLTPRAHEAPPAVRLLAWACYVMNAKKWDLSGLSSVWSKRHLFVDQVNFPFELSEEALGSPSNSGPTFSWAGDPTSLRDLVDAVRRGHSVDWADVHRKVWSVEHIKDSELFAQLLSLSRTPSVILQQVLASNLCSLLRLSNTAAPTAVQLARIILQHAPVDSTSSSQVDRPRCLSLWTVILHDQQELGCVELLRLAGGPSALLEAVLWARNWATERRSTAPARTRERLLQQTLALLSCCSWKPLDTGEQLSVQELVMLWTGGFACLLRAARPAQERVWRTRQESGVMSAEFLARGELPPALPQQRLQQVLRSVADLQGDWPLEVRLLWRVLHSRSSAQEVSKLWVAAPYMLQDMSSEAGSCARALHSRNRGFAWHPLPKLAAGFAVQHLSGAGERACRHVPGSVC</sequence>
<evidence type="ECO:0000313" key="2">
    <source>
        <dbReference type="Proteomes" id="UP001178507"/>
    </source>
</evidence>
<proteinExistence type="predicted"/>
<evidence type="ECO:0000313" key="1">
    <source>
        <dbReference type="EMBL" id="CAJ1390507.1"/>
    </source>
</evidence>
<comment type="caution">
    <text evidence="1">The sequence shown here is derived from an EMBL/GenBank/DDBJ whole genome shotgun (WGS) entry which is preliminary data.</text>
</comment>
<dbReference type="InterPro" id="IPR027417">
    <property type="entry name" value="P-loop_NTPase"/>
</dbReference>
<dbReference type="SUPFAM" id="SSF52540">
    <property type="entry name" value="P-loop containing nucleoside triphosphate hydrolases"/>
    <property type="match status" value="1"/>
</dbReference>